<dbReference type="SMART" id="SM00014">
    <property type="entry name" value="acidPPc"/>
    <property type="match status" value="1"/>
</dbReference>
<keyword evidence="4" id="KW-0378">Hydrolase</keyword>
<dbReference type="PANTHER" id="PTHR14969:SF62">
    <property type="entry name" value="DECAPRENYLPHOSPHORYL-5-PHOSPHORIBOSE PHOSPHATASE RV3807C-RELATED"/>
    <property type="match status" value="1"/>
</dbReference>
<comment type="caution">
    <text evidence="9">The sequence shown here is derived from an EMBL/GenBank/DDBJ whole genome shotgun (WGS) entry which is preliminary data.</text>
</comment>
<evidence type="ECO:0000256" key="5">
    <source>
        <dbReference type="ARBA" id="ARBA00022989"/>
    </source>
</evidence>
<dbReference type="InterPro" id="IPR000326">
    <property type="entry name" value="PAP2/HPO"/>
</dbReference>
<accession>A0A2M9XHQ4</accession>
<dbReference type="Proteomes" id="UP000232196">
    <property type="component" value="Unassembled WGS sequence"/>
</dbReference>
<name>A0A2M9XHQ4_9LEPT</name>
<sequence>MDKNTLEKLSAFERIDYAIAMFIREKIHSQTLNRTLSRINRGEMMLVLILPYLAYAAWKGILPYPWWIVIPYAGIVAYANDRFVLVLKKLIARKRPLVTVAGKVDQNPDMKHSFPSAHASNSMTAALILVFLFGFPEWFLVLSLLAGIGRLLSLHHFPSDVLGGWLIGTCFGSLGLFLGRWLLPFLFGTT</sequence>
<dbReference type="AlphaFoldDB" id="A0A2M9XHQ4"/>
<keyword evidence="6 7" id="KW-0472">Membrane</keyword>
<dbReference type="SUPFAM" id="SSF48317">
    <property type="entry name" value="Acid phosphatase/Vanadium-dependent haloperoxidase"/>
    <property type="match status" value="1"/>
</dbReference>
<dbReference type="EMBL" id="NPDN01000001">
    <property type="protein sequence ID" value="PJZ27112.1"/>
    <property type="molecule type" value="Genomic_DNA"/>
</dbReference>
<evidence type="ECO:0000256" key="4">
    <source>
        <dbReference type="ARBA" id="ARBA00022801"/>
    </source>
</evidence>
<keyword evidence="10" id="KW-1185">Reference proteome</keyword>
<dbReference type="GO" id="GO:0016787">
    <property type="term" value="F:hydrolase activity"/>
    <property type="evidence" value="ECO:0007669"/>
    <property type="project" value="UniProtKB-KW"/>
</dbReference>
<keyword evidence="2" id="KW-1003">Cell membrane</keyword>
<dbReference type="Gene3D" id="1.20.144.10">
    <property type="entry name" value="Phosphatidic acid phosphatase type 2/haloperoxidase"/>
    <property type="match status" value="1"/>
</dbReference>
<dbReference type="Pfam" id="PF01569">
    <property type="entry name" value="PAP2"/>
    <property type="match status" value="1"/>
</dbReference>
<proteinExistence type="predicted"/>
<dbReference type="InterPro" id="IPR036938">
    <property type="entry name" value="PAP2/HPO_sf"/>
</dbReference>
<comment type="subcellular location">
    <subcellularLocation>
        <location evidence="1">Cell membrane</location>
        <topology evidence="1">Multi-pass membrane protein</topology>
    </subcellularLocation>
</comment>
<feature type="transmembrane region" description="Helical" evidence="7">
    <location>
        <begin position="126"/>
        <end position="149"/>
    </location>
</feature>
<feature type="transmembrane region" description="Helical" evidence="7">
    <location>
        <begin position="161"/>
        <end position="183"/>
    </location>
</feature>
<feature type="transmembrane region" description="Helical" evidence="7">
    <location>
        <begin position="42"/>
        <end position="58"/>
    </location>
</feature>
<evidence type="ECO:0000256" key="7">
    <source>
        <dbReference type="SAM" id="Phobius"/>
    </source>
</evidence>
<evidence type="ECO:0000259" key="8">
    <source>
        <dbReference type="SMART" id="SM00014"/>
    </source>
</evidence>
<dbReference type="OrthoDB" id="9801622at2"/>
<keyword evidence="3 7" id="KW-0812">Transmembrane</keyword>
<evidence type="ECO:0000256" key="2">
    <source>
        <dbReference type="ARBA" id="ARBA00022475"/>
    </source>
</evidence>
<keyword evidence="5 7" id="KW-1133">Transmembrane helix</keyword>
<reference evidence="9 10" key="1">
    <citation type="submission" date="2017-07" db="EMBL/GenBank/DDBJ databases">
        <title>Leptospira spp. isolated from tropical soils.</title>
        <authorList>
            <person name="Thibeaux R."/>
            <person name="Iraola G."/>
            <person name="Ferres I."/>
            <person name="Bierque E."/>
            <person name="Girault D."/>
            <person name="Soupe-Gilbert M.-E."/>
            <person name="Picardeau M."/>
            <person name="Goarant C."/>
        </authorList>
    </citation>
    <scope>NUCLEOTIDE SEQUENCE [LARGE SCALE GENOMIC DNA]</scope>
    <source>
        <strain evidence="9 10">MCA1-C-A1</strain>
    </source>
</reference>
<protein>
    <submittedName>
        <fullName evidence="9">Phosphatase PAP2 family protein</fullName>
    </submittedName>
</protein>
<evidence type="ECO:0000313" key="9">
    <source>
        <dbReference type="EMBL" id="PJZ27112.1"/>
    </source>
</evidence>
<evidence type="ECO:0000256" key="6">
    <source>
        <dbReference type="ARBA" id="ARBA00023136"/>
    </source>
</evidence>
<evidence type="ECO:0000256" key="1">
    <source>
        <dbReference type="ARBA" id="ARBA00004651"/>
    </source>
</evidence>
<evidence type="ECO:0000313" key="10">
    <source>
        <dbReference type="Proteomes" id="UP000232196"/>
    </source>
</evidence>
<evidence type="ECO:0000256" key="3">
    <source>
        <dbReference type="ARBA" id="ARBA00022692"/>
    </source>
</evidence>
<dbReference type="PANTHER" id="PTHR14969">
    <property type="entry name" value="SPHINGOSINE-1-PHOSPHATE PHOSPHOHYDROLASE"/>
    <property type="match status" value="1"/>
</dbReference>
<gene>
    <name evidence="9" type="ORF">CH357_00675</name>
</gene>
<feature type="domain" description="Phosphatidic acid phosphatase type 2/haloperoxidase" evidence="8">
    <location>
        <begin position="70"/>
        <end position="176"/>
    </location>
</feature>
<dbReference type="GO" id="GO:0005886">
    <property type="term" value="C:plasma membrane"/>
    <property type="evidence" value="ECO:0007669"/>
    <property type="project" value="UniProtKB-SubCell"/>
</dbReference>
<organism evidence="9 10">
    <name type="scientific">Leptospira hartskeerlii</name>
    <dbReference type="NCBI Taxonomy" id="2023177"/>
    <lineage>
        <taxon>Bacteria</taxon>
        <taxon>Pseudomonadati</taxon>
        <taxon>Spirochaetota</taxon>
        <taxon>Spirochaetia</taxon>
        <taxon>Leptospirales</taxon>
        <taxon>Leptospiraceae</taxon>
        <taxon>Leptospira</taxon>
    </lineage>
</organism>